<dbReference type="PANTHER" id="PTHR47739">
    <property type="entry name" value="TRNA1(VAL) (ADENINE(37)-N6)-METHYLTRANSFERASE"/>
    <property type="match status" value="1"/>
</dbReference>
<protein>
    <submittedName>
        <fullName evidence="4">tRNA1(Val) A37 N6-methylase TrmN6</fullName>
    </submittedName>
</protein>
<dbReference type="InterPro" id="IPR050210">
    <property type="entry name" value="tRNA_Adenine-N(6)_MTase"/>
</dbReference>
<evidence type="ECO:0000256" key="2">
    <source>
        <dbReference type="ARBA" id="ARBA00022691"/>
    </source>
</evidence>
<dbReference type="InterPro" id="IPR029063">
    <property type="entry name" value="SAM-dependent_MTases_sf"/>
</dbReference>
<proteinExistence type="predicted"/>
<dbReference type="SUPFAM" id="SSF53335">
    <property type="entry name" value="S-adenosyl-L-methionine-dependent methyltransferases"/>
    <property type="match status" value="1"/>
</dbReference>
<evidence type="ECO:0000256" key="1">
    <source>
        <dbReference type="ARBA" id="ARBA00022603"/>
    </source>
</evidence>
<dbReference type="Proteomes" id="UP000184139">
    <property type="component" value="Unassembled WGS sequence"/>
</dbReference>
<dbReference type="GO" id="GO:0032259">
    <property type="term" value="P:methylation"/>
    <property type="evidence" value="ECO:0007669"/>
    <property type="project" value="UniProtKB-KW"/>
</dbReference>
<dbReference type="GO" id="GO:0008757">
    <property type="term" value="F:S-adenosylmethionine-dependent methyltransferase activity"/>
    <property type="evidence" value="ECO:0007669"/>
    <property type="project" value="UniProtKB-ARBA"/>
</dbReference>
<dbReference type="CDD" id="cd02440">
    <property type="entry name" value="AdoMet_MTases"/>
    <property type="match status" value="1"/>
</dbReference>
<dbReference type="InterPro" id="IPR002052">
    <property type="entry name" value="DNA_methylase_N6_adenine_CS"/>
</dbReference>
<dbReference type="AlphaFoldDB" id="A0A1M5U8N2"/>
<sequence>MHTSATPRHEQQEVADSPTREDTLFNGSLICHQYRRGYRFSVDSVLLSHFPTVRTGETVLDLGTGCGIVGLILLFRHGYRNISVTGIERQAELLELAVQNRIDNGYQDSFRLVLGQVEAVDRLLPAESFSLVIANPPFFRSGSGRLCGGEQETTARHQSANGLQRFVDGAAYCLKNRGRTAFIYPAPQVAELIGALTRRRLEPKRLQFVYSFPGPTATAKLVLVESVKNGGPGAHILPPCYLYRSRNGAYSAEVQAMYQP</sequence>
<dbReference type="PROSITE" id="PS00092">
    <property type="entry name" value="N6_MTASE"/>
    <property type="match status" value="1"/>
</dbReference>
<evidence type="ECO:0000313" key="5">
    <source>
        <dbReference type="Proteomes" id="UP000184139"/>
    </source>
</evidence>
<dbReference type="Pfam" id="PF05175">
    <property type="entry name" value="MTS"/>
    <property type="match status" value="1"/>
</dbReference>
<accession>A0A1M5U8N2</accession>
<dbReference type="GO" id="GO:0003676">
    <property type="term" value="F:nucleic acid binding"/>
    <property type="evidence" value="ECO:0007669"/>
    <property type="project" value="InterPro"/>
</dbReference>
<reference evidence="4 5" key="1">
    <citation type="submission" date="2016-11" db="EMBL/GenBank/DDBJ databases">
        <authorList>
            <person name="Jaros S."/>
            <person name="Januszkiewicz K."/>
            <person name="Wedrychowicz H."/>
        </authorList>
    </citation>
    <scope>NUCLEOTIDE SEQUENCE [LARGE SCALE GENOMIC DNA]</scope>
    <source>
        <strain evidence="4 5">DSM 9705</strain>
    </source>
</reference>
<keyword evidence="2" id="KW-0949">S-adenosyl-L-methionine</keyword>
<dbReference type="GO" id="GO:0008170">
    <property type="term" value="F:N-methyltransferase activity"/>
    <property type="evidence" value="ECO:0007669"/>
    <property type="project" value="UniProtKB-ARBA"/>
</dbReference>
<evidence type="ECO:0000313" key="4">
    <source>
        <dbReference type="EMBL" id="SHH59290.1"/>
    </source>
</evidence>
<feature type="domain" description="Methyltransferase small" evidence="3">
    <location>
        <begin position="45"/>
        <end position="141"/>
    </location>
</feature>
<dbReference type="STRING" id="1121409.SAMN02745124_01069"/>
<keyword evidence="1 4" id="KW-0808">Transferase</keyword>
<dbReference type="InterPro" id="IPR007848">
    <property type="entry name" value="Small_mtfrase_dom"/>
</dbReference>
<organism evidence="4 5">
    <name type="scientific">Desulfofustis glycolicus DSM 9705</name>
    <dbReference type="NCBI Taxonomy" id="1121409"/>
    <lineage>
        <taxon>Bacteria</taxon>
        <taxon>Pseudomonadati</taxon>
        <taxon>Thermodesulfobacteriota</taxon>
        <taxon>Desulfobulbia</taxon>
        <taxon>Desulfobulbales</taxon>
        <taxon>Desulfocapsaceae</taxon>
        <taxon>Desulfofustis</taxon>
    </lineage>
</organism>
<dbReference type="OrthoDB" id="5489421at2"/>
<evidence type="ECO:0000259" key="3">
    <source>
        <dbReference type="Pfam" id="PF05175"/>
    </source>
</evidence>
<dbReference type="PANTHER" id="PTHR47739:SF1">
    <property type="entry name" value="TRNA1(VAL) (ADENINE(37)-N6)-METHYLTRANSFERASE"/>
    <property type="match status" value="1"/>
</dbReference>
<dbReference type="RefSeq" id="WP_073373944.1">
    <property type="nucleotide sequence ID" value="NZ_FQXS01000004.1"/>
</dbReference>
<name>A0A1M5U8N2_9BACT</name>
<dbReference type="Gene3D" id="3.40.50.150">
    <property type="entry name" value="Vaccinia Virus protein VP39"/>
    <property type="match status" value="1"/>
</dbReference>
<gene>
    <name evidence="4" type="ORF">SAMN02745124_01069</name>
</gene>
<dbReference type="EMBL" id="FQXS01000004">
    <property type="protein sequence ID" value="SHH59290.1"/>
    <property type="molecule type" value="Genomic_DNA"/>
</dbReference>
<keyword evidence="5" id="KW-1185">Reference proteome</keyword>
<keyword evidence="1 4" id="KW-0489">Methyltransferase</keyword>